<reference evidence="4 5" key="1">
    <citation type="journal article" date="2022" name="bioRxiv">
        <title>Genomics of Preaxostyla Flagellates Illuminates Evolutionary Transitions and the Path Towards Mitochondrial Loss.</title>
        <authorList>
            <person name="Novak L.V.F."/>
            <person name="Treitli S.C."/>
            <person name="Pyrih J."/>
            <person name="Halakuc P."/>
            <person name="Pipaliya S.V."/>
            <person name="Vacek V."/>
            <person name="Brzon O."/>
            <person name="Soukal P."/>
            <person name="Eme L."/>
            <person name="Dacks J.B."/>
            <person name="Karnkowska A."/>
            <person name="Elias M."/>
            <person name="Hampl V."/>
        </authorList>
    </citation>
    <scope>NUCLEOTIDE SEQUENCE [LARGE SCALE GENOMIC DNA]</scope>
    <source>
        <strain evidence="4">NAU3</strain>
        <tissue evidence="4">Gut</tissue>
    </source>
</reference>
<feature type="coiled-coil region" evidence="1">
    <location>
        <begin position="140"/>
        <end position="167"/>
    </location>
</feature>
<keyword evidence="5" id="KW-1185">Reference proteome</keyword>
<evidence type="ECO:0000259" key="3">
    <source>
        <dbReference type="Pfam" id="PF00564"/>
    </source>
</evidence>
<evidence type="ECO:0000313" key="4">
    <source>
        <dbReference type="EMBL" id="KAK2960775.1"/>
    </source>
</evidence>
<dbReference type="Gene3D" id="3.10.20.90">
    <property type="entry name" value="Phosphatidylinositol 3-kinase Catalytic Subunit, Chain A, domain 1"/>
    <property type="match status" value="1"/>
</dbReference>
<name>A0ABQ9YAI3_9EUKA</name>
<sequence length="447" mass="52621">MQAPPNSDLYSSQRSNGMWNTSSFPIVLKILRASDVDQRMMSFETIPSFSSLDSLVHKLYDISSNEELQYTYYDTDGDCISVKTNDDLENMFKFHPSITSLIPFTPQQVKIGMVDTDRELTSTEKSIKFPEETRVNEKQKKAVLHRIRELRRKNRETRTEKEKTRLISTKSEQMQQLELFTREEYKYLGSEKRIKTMRRLLCELGKERREEATIQRRRRRQQRRERLEKYQMQRMLGAHRTGPLDEDSDESGSNDSETGSHRHERSSLASEDGGSNISELSYSQVSEDTDSDKEHLNEEDMAKLDNHDEISDEDELRDVLIQTLRMKSNEDFFNDQAQVLAQQYKQKKRERTRRTQLIEKEREDYLNVAKDALTESESEETEEESETEPESFSDGFGEEDSIEAQNRHDEMRRERDEEERRGKREESQFNSGEGSSEEEEEIGEEDD</sequence>
<feature type="region of interest" description="Disordered" evidence="2">
    <location>
        <begin position="231"/>
        <end position="314"/>
    </location>
</feature>
<protein>
    <recommendedName>
        <fullName evidence="3">PB1 domain-containing protein</fullName>
    </recommendedName>
</protein>
<dbReference type="Proteomes" id="UP001281761">
    <property type="component" value="Unassembled WGS sequence"/>
</dbReference>
<evidence type="ECO:0000313" key="5">
    <source>
        <dbReference type="Proteomes" id="UP001281761"/>
    </source>
</evidence>
<feature type="compositionally biased region" description="Basic residues" evidence="2">
    <location>
        <begin position="345"/>
        <end position="354"/>
    </location>
</feature>
<dbReference type="CDD" id="cd05992">
    <property type="entry name" value="PB1"/>
    <property type="match status" value="1"/>
</dbReference>
<feature type="compositionally biased region" description="Basic and acidic residues" evidence="2">
    <location>
        <begin position="292"/>
        <end position="309"/>
    </location>
</feature>
<feature type="compositionally biased region" description="Acidic residues" evidence="2">
    <location>
        <begin position="435"/>
        <end position="447"/>
    </location>
</feature>
<accession>A0ABQ9YAI3</accession>
<organism evidence="4 5">
    <name type="scientific">Blattamonas nauphoetae</name>
    <dbReference type="NCBI Taxonomy" id="2049346"/>
    <lineage>
        <taxon>Eukaryota</taxon>
        <taxon>Metamonada</taxon>
        <taxon>Preaxostyla</taxon>
        <taxon>Oxymonadida</taxon>
        <taxon>Blattamonas</taxon>
    </lineage>
</organism>
<dbReference type="EMBL" id="JARBJD010000020">
    <property type="protein sequence ID" value="KAK2960775.1"/>
    <property type="molecule type" value="Genomic_DNA"/>
</dbReference>
<evidence type="ECO:0000256" key="2">
    <source>
        <dbReference type="SAM" id="MobiDB-lite"/>
    </source>
</evidence>
<dbReference type="InterPro" id="IPR000270">
    <property type="entry name" value="PB1_dom"/>
</dbReference>
<feature type="domain" description="PB1" evidence="3">
    <location>
        <begin position="38"/>
        <end position="98"/>
    </location>
</feature>
<feature type="region of interest" description="Disordered" evidence="2">
    <location>
        <begin position="342"/>
        <end position="447"/>
    </location>
</feature>
<proteinExistence type="predicted"/>
<evidence type="ECO:0000256" key="1">
    <source>
        <dbReference type="SAM" id="Coils"/>
    </source>
</evidence>
<feature type="compositionally biased region" description="Basic and acidic residues" evidence="2">
    <location>
        <begin position="405"/>
        <end position="427"/>
    </location>
</feature>
<dbReference type="Pfam" id="PF00564">
    <property type="entry name" value="PB1"/>
    <property type="match status" value="1"/>
</dbReference>
<feature type="compositionally biased region" description="Acidic residues" evidence="2">
    <location>
        <begin position="374"/>
        <end position="402"/>
    </location>
</feature>
<feature type="compositionally biased region" description="Basic and acidic residues" evidence="2">
    <location>
        <begin position="356"/>
        <end position="365"/>
    </location>
</feature>
<keyword evidence="1" id="KW-0175">Coiled coil</keyword>
<comment type="caution">
    <text evidence="4">The sequence shown here is derived from an EMBL/GenBank/DDBJ whole genome shotgun (WGS) entry which is preliminary data.</text>
</comment>
<feature type="compositionally biased region" description="Polar residues" evidence="2">
    <location>
        <begin position="267"/>
        <end position="286"/>
    </location>
</feature>
<dbReference type="SUPFAM" id="SSF54277">
    <property type="entry name" value="CAD &amp; PB1 domains"/>
    <property type="match status" value="1"/>
</dbReference>
<gene>
    <name evidence="4" type="ORF">BLNAU_4172</name>
</gene>